<evidence type="ECO:0000313" key="4">
    <source>
        <dbReference type="EMBL" id="MDI2030558.1"/>
    </source>
</evidence>
<name>A0ABT6PRB6_9PSEU</name>
<dbReference type="Pfam" id="PF03972">
    <property type="entry name" value="MmgE_PrpD_N"/>
    <property type="match status" value="1"/>
</dbReference>
<dbReference type="RefSeq" id="WP_281456872.1">
    <property type="nucleotide sequence ID" value="NZ_JASAOF010000011.1"/>
</dbReference>
<feature type="domain" description="MmgE/PrpD C-terminal" evidence="3">
    <location>
        <begin position="267"/>
        <end position="439"/>
    </location>
</feature>
<proteinExistence type="inferred from homology"/>
<dbReference type="PANTHER" id="PTHR16943:SF8">
    <property type="entry name" value="2-METHYLCITRATE DEHYDRATASE"/>
    <property type="match status" value="1"/>
</dbReference>
<dbReference type="InterPro" id="IPR045337">
    <property type="entry name" value="MmgE_PrpD_C"/>
</dbReference>
<feature type="domain" description="MmgE/PrpD N-terminal" evidence="2">
    <location>
        <begin position="7"/>
        <end position="242"/>
    </location>
</feature>
<evidence type="ECO:0000256" key="1">
    <source>
        <dbReference type="ARBA" id="ARBA00006174"/>
    </source>
</evidence>
<dbReference type="EMBL" id="JASAOF010000011">
    <property type="protein sequence ID" value="MDI2030558.1"/>
    <property type="molecule type" value="Genomic_DNA"/>
</dbReference>
<organism evidence="4 5">
    <name type="scientific">Saccharopolyspora ipomoeae</name>
    <dbReference type="NCBI Taxonomy" id="3042027"/>
    <lineage>
        <taxon>Bacteria</taxon>
        <taxon>Bacillati</taxon>
        <taxon>Actinomycetota</taxon>
        <taxon>Actinomycetes</taxon>
        <taxon>Pseudonocardiales</taxon>
        <taxon>Pseudonocardiaceae</taxon>
        <taxon>Saccharopolyspora</taxon>
    </lineage>
</organism>
<gene>
    <name evidence="4" type="ORF">QFW96_18135</name>
</gene>
<dbReference type="Gene3D" id="3.30.1330.120">
    <property type="entry name" value="2-methylcitrate dehydratase PrpD"/>
    <property type="match status" value="1"/>
</dbReference>
<accession>A0ABT6PRB6</accession>
<evidence type="ECO:0000259" key="2">
    <source>
        <dbReference type="Pfam" id="PF03972"/>
    </source>
</evidence>
<dbReference type="InterPro" id="IPR005656">
    <property type="entry name" value="MmgE_PrpD"/>
</dbReference>
<comment type="caution">
    <text evidence="4">The sequence shown here is derived from an EMBL/GenBank/DDBJ whole genome shotgun (WGS) entry which is preliminary data.</text>
</comment>
<sequence length="457" mass="47628">MTSTDVLSKFVAATTEADIPAEVLEHAKLCLLDTLGCGLYGSTTPQASIVRDMLAAQGGGDAVVLGSDVRLSPADATLANGTAVHAFELDDLHPRSIVHPGSVVVTAALAAATLRPATTGRQFLAAMVLGYEVAARVGSTMGAAHLLAGWHPTGTHGALGAAAGAGTVLGLDAAQLADALGTAGSQSAGLMAAQYESMVKRFHAGRAAQSGLYAALLGERGYTGIRDLFEAEYGGYLGTFSPRADPAMLTAELGTRWETLAVGFKPYSTNGSCHPSIDCLREMYHQHGVRAADVDAVTISVSTATVKHVGWPYEPDTVTTAQMNLPYITAVVLTDGEAFVDQFTDERIRDPHLLAMTRRVHVVADPEIDALGDTARHKTRLAVTLRDGTVFTASRDHAHGSAREPMTVGEVRGKFRGLAGTVYTPEHVAALEAAVGALDDAPDLTELTGLLGAGRHD</sequence>
<evidence type="ECO:0000259" key="3">
    <source>
        <dbReference type="Pfam" id="PF19305"/>
    </source>
</evidence>
<dbReference type="InterPro" id="IPR045336">
    <property type="entry name" value="MmgE_PrpD_N"/>
</dbReference>
<comment type="similarity">
    <text evidence="1">Belongs to the PrpD family.</text>
</comment>
<dbReference type="Gene3D" id="1.10.4100.10">
    <property type="entry name" value="2-methylcitrate dehydratase PrpD"/>
    <property type="match status" value="1"/>
</dbReference>
<reference evidence="4 5" key="1">
    <citation type="submission" date="2023-04" db="EMBL/GenBank/DDBJ databases">
        <title>Draft genome sequence of Saccharopolyspora sp. TS4A08 isolated from sweet potato rhizospheric soil.</title>
        <authorList>
            <person name="Suksaard P."/>
            <person name="Duangmal K."/>
        </authorList>
    </citation>
    <scope>NUCLEOTIDE SEQUENCE [LARGE SCALE GENOMIC DNA]</scope>
    <source>
        <strain evidence="4 5">TS4A08</strain>
    </source>
</reference>
<dbReference type="InterPro" id="IPR036148">
    <property type="entry name" value="MmgE/PrpD_sf"/>
</dbReference>
<dbReference type="PANTHER" id="PTHR16943">
    <property type="entry name" value="2-METHYLCITRATE DEHYDRATASE-RELATED"/>
    <property type="match status" value="1"/>
</dbReference>
<keyword evidence="5" id="KW-1185">Reference proteome</keyword>
<protein>
    <submittedName>
        <fullName evidence="4">MmgE/PrpD family protein</fullName>
    </submittedName>
</protein>
<dbReference type="Pfam" id="PF19305">
    <property type="entry name" value="MmgE_PrpD_C"/>
    <property type="match status" value="1"/>
</dbReference>
<dbReference type="InterPro" id="IPR042183">
    <property type="entry name" value="MmgE/PrpD_sf_1"/>
</dbReference>
<dbReference type="InterPro" id="IPR042188">
    <property type="entry name" value="MmgE/PrpD_sf_2"/>
</dbReference>
<dbReference type="Proteomes" id="UP001237595">
    <property type="component" value="Unassembled WGS sequence"/>
</dbReference>
<dbReference type="SUPFAM" id="SSF103378">
    <property type="entry name" value="2-methylcitrate dehydratase PrpD"/>
    <property type="match status" value="1"/>
</dbReference>
<evidence type="ECO:0000313" key="5">
    <source>
        <dbReference type="Proteomes" id="UP001237595"/>
    </source>
</evidence>